<organism evidence="2 3">
    <name type="scientific">Iphiclides podalirius</name>
    <name type="common">scarce swallowtail</name>
    <dbReference type="NCBI Taxonomy" id="110791"/>
    <lineage>
        <taxon>Eukaryota</taxon>
        <taxon>Metazoa</taxon>
        <taxon>Ecdysozoa</taxon>
        <taxon>Arthropoda</taxon>
        <taxon>Hexapoda</taxon>
        <taxon>Insecta</taxon>
        <taxon>Pterygota</taxon>
        <taxon>Neoptera</taxon>
        <taxon>Endopterygota</taxon>
        <taxon>Lepidoptera</taxon>
        <taxon>Glossata</taxon>
        <taxon>Ditrysia</taxon>
        <taxon>Papilionoidea</taxon>
        <taxon>Papilionidae</taxon>
        <taxon>Papilioninae</taxon>
        <taxon>Iphiclides</taxon>
    </lineage>
</organism>
<feature type="non-terminal residue" evidence="2">
    <location>
        <position position="1"/>
    </location>
</feature>
<reference evidence="2" key="1">
    <citation type="submission" date="2022-03" db="EMBL/GenBank/DDBJ databases">
        <authorList>
            <person name="Martin H S."/>
        </authorList>
    </citation>
    <scope>NUCLEOTIDE SEQUENCE</scope>
</reference>
<evidence type="ECO:0000256" key="1">
    <source>
        <dbReference type="SAM" id="MobiDB-lite"/>
    </source>
</evidence>
<feature type="compositionally biased region" description="Low complexity" evidence="1">
    <location>
        <begin position="135"/>
        <end position="153"/>
    </location>
</feature>
<dbReference type="EMBL" id="OW152814">
    <property type="protein sequence ID" value="CAH2049884.1"/>
    <property type="molecule type" value="Genomic_DNA"/>
</dbReference>
<protein>
    <submittedName>
        <fullName evidence="2">Uncharacterized protein</fullName>
    </submittedName>
</protein>
<gene>
    <name evidence="2" type="ORF">IPOD504_LOCUS7071</name>
</gene>
<dbReference type="PANTHER" id="PTHR33887:SF4">
    <property type="entry name" value="AB2-183"/>
    <property type="match status" value="1"/>
</dbReference>
<dbReference type="Proteomes" id="UP000837857">
    <property type="component" value="Chromosome 2"/>
</dbReference>
<evidence type="ECO:0000313" key="2">
    <source>
        <dbReference type="EMBL" id="CAH2049884.1"/>
    </source>
</evidence>
<dbReference type="InterPro" id="IPR039471">
    <property type="entry name" value="CXorf65-like"/>
</dbReference>
<dbReference type="Pfam" id="PF15874">
    <property type="entry name" value="Il2rg"/>
    <property type="match status" value="1"/>
</dbReference>
<feature type="region of interest" description="Disordered" evidence="1">
    <location>
        <begin position="134"/>
        <end position="159"/>
    </location>
</feature>
<evidence type="ECO:0000313" key="3">
    <source>
        <dbReference type="Proteomes" id="UP000837857"/>
    </source>
</evidence>
<name>A0ABN8I9E3_9NEOP</name>
<sequence length="159" mass="18547">MFIYVVYKDEPELSTMRRRSSETDLSTEETLLVNPDCHARVMLEYIRKRCKLGMYTQFDLCAEDGVLKRLFGLPPHTNVADCFEHRRTYYIIVLKQETERRLTVLPQLNRENKMYSDLKAKVKVSLLNIDTSRQTSPMSKVSPSVPSKTSLKPITKKKK</sequence>
<proteinExistence type="predicted"/>
<dbReference type="PANTHER" id="PTHR33887">
    <property type="entry name" value="PB1 DOMAIN-CONTAINING PROTEIN"/>
    <property type="match status" value="1"/>
</dbReference>
<accession>A0ABN8I9E3</accession>
<keyword evidence="3" id="KW-1185">Reference proteome</keyword>